<sequence length="87" mass="9284">MFGFTGDSAPMADLSSLSSEVGSIPGYLFHSFHLISRKHIYYTNRGAAVVQWNHACFGIRGVSKRTGSNPVHGQSVGWASLLGATVS</sequence>
<proteinExistence type="predicted"/>
<keyword evidence="2" id="KW-1185">Reference proteome</keyword>
<dbReference type="Proteomes" id="UP000324222">
    <property type="component" value="Unassembled WGS sequence"/>
</dbReference>
<dbReference type="AlphaFoldDB" id="A0A5B7ECJ3"/>
<evidence type="ECO:0000313" key="2">
    <source>
        <dbReference type="Proteomes" id="UP000324222"/>
    </source>
</evidence>
<protein>
    <submittedName>
        <fullName evidence="1">Uncharacterized protein</fullName>
    </submittedName>
</protein>
<reference evidence="1 2" key="1">
    <citation type="submission" date="2019-05" db="EMBL/GenBank/DDBJ databases">
        <title>Another draft genome of Portunus trituberculatus and its Hox gene families provides insights of decapod evolution.</title>
        <authorList>
            <person name="Jeong J.-H."/>
            <person name="Song I."/>
            <person name="Kim S."/>
            <person name="Choi T."/>
            <person name="Kim D."/>
            <person name="Ryu S."/>
            <person name="Kim W."/>
        </authorList>
    </citation>
    <scope>NUCLEOTIDE SEQUENCE [LARGE SCALE GENOMIC DNA]</scope>
    <source>
        <tissue evidence="1">Muscle</tissue>
    </source>
</reference>
<comment type="caution">
    <text evidence="1">The sequence shown here is derived from an EMBL/GenBank/DDBJ whole genome shotgun (WGS) entry which is preliminary data.</text>
</comment>
<gene>
    <name evidence="1" type="ORF">E2C01_023781</name>
</gene>
<name>A0A5B7ECJ3_PORTR</name>
<dbReference type="EMBL" id="VSRR010002269">
    <property type="protein sequence ID" value="MPC30514.1"/>
    <property type="molecule type" value="Genomic_DNA"/>
</dbReference>
<organism evidence="1 2">
    <name type="scientific">Portunus trituberculatus</name>
    <name type="common">Swimming crab</name>
    <name type="synonym">Neptunus trituberculatus</name>
    <dbReference type="NCBI Taxonomy" id="210409"/>
    <lineage>
        <taxon>Eukaryota</taxon>
        <taxon>Metazoa</taxon>
        <taxon>Ecdysozoa</taxon>
        <taxon>Arthropoda</taxon>
        <taxon>Crustacea</taxon>
        <taxon>Multicrustacea</taxon>
        <taxon>Malacostraca</taxon>
        <taxon>Eumalacostraca</taxon>
        <taxon>Eucarida</taxon>
        <taxon>Decapoda</taxon>
        <taxon>Pleocyemata</taxon>
        <taxon>Brachyura</taxon>
        <taxon>Eubrachyura</taxon>
        <taxon>Portunoidea</taxon>
        <taxon>Portunidae</taxon>
        <taxon>Portuninae</taxon>
        <taxon>Portunus</taxon>
    </lineage>
</organism>
<evidence type="ECO:0000313" key="1">
    <source>
        <dbReference type="EMBL" id="MPC30514.1"/>
    </source>
</evidence>
<accession>A0A5B7ECJ3</accession>